<gene>
    <name evidence="3" type="ORF">AVDCRST_MAG42-1548</name>
</gene>
<organism evidence="3">
    <name type="scientific">uncultured Chthoniobacterales bacterium</name>
    <dbReference type="NCBI Taxonomy" id="1836801"/>
    <lineage>
        <taxon>Bacteria</taxon>
        <taxon>Pseudomonadati</taxon>
        <taxon>Verrucomicrobiota</taxon>
        <taxon>Spartobacteria</taxon>
        <taxon>Chthoniobacterales</taxon>
        <taxon>environmental samples</taxon>
    </lineage>
</organism>
<dbReference type="SMART" id="SM00849">
    <property type="entry name" value="Lactamase_B"/>
    <property type="match status" value="1"/>
</dbReference>
<proteinExistence type="predicted"/>
<dbReference type="EMBL" id="CADCTA010000061">
    <property type="protein sequence ID" value="CAA9238346.1"/>
    <property type="molecule type" value="Genomic_DNA"/>
</dbReference>
<reference evidence="3" key="1">
    <citation type="submission" date="2020-02" db="EMBL/GenBank/DDBJ databases">
        <authorList>
            <person name="Meier V. D."/>
        </authorList>
    </citation>
    <scope>NUCLEOTIDE SEQUENCE</scope>
    <source>
        <strain evidence="3">AVDCRST_MAG42</strain>
    </source>
</reference>
<feature type="region of interest" description="Disordered" evidence="1">
    <location>
        <begin position="1"/>
        <end position="28"/>
    </location>
</feature>
<name>A0A6J4HZL8_9BACT</name>
<dbReference type="InterPro" id="IPR001279">
    <property type="entry name" value="Metallo-B-lactamas"/>
</dbReference>
<dbReference type="Pfam" id="PF12706">
    <property type="entry name" value="Lactamase_B_2"/>
    <property type="match status" value="1"/>
</dbReference>
<evidence type="ECO:0000259" key="2">
    <source>
        <dbReference type="SMART" id="SM00849"/>
    </source>
</evidence>
<dbReference type="PANTHER" id="PTHR15032:SF36">
    <property type="entry name" value="METALLO-BETA-LACTAMASE DOMAIN-CONTAINING PROTEIN"/>
    <property type="match status" value="1"/>
</dbReference>
<dbReference type="Gene3D" id="3.60.15.10">
    <property type="entry name" value="Ribonuclease Z/Hydroxyacylglutathione hydrolase-like"/>
    <property type="match status" value="1"/>
</dbReference>
<evidence type="ECO:0000313" key="3">
    <source>
        <dbReference type="EMBL" id="CAA9238346.1"/>
    </source>
</evidence>
<protein>
    <recommendedName>
        <fullName evidence="2">Metallo-beta-lactamase domain-containing protein</fullName>
    </recommendedName>
</protein>
<dbReference type="AlphaFoldDB" id="A0A6J4HZL8"/>
<feature type="domain" description="Metallo-beta-lactamase" evidence="2">
    <location>
        <begin position="77"/>
        <end position="274"/>
    </location>
</feature>
<sequence length="316" mass="35464">MPIPFSRKSRKNVVPASGNGDDTASTRVGLRPATDWHKRNFLTSVLIPSLFTKRAAAGEPPLFPKVKKGEICITWIGHASFLVQTQDVNVLIDPNWSMWLKVIKRLKRPGFDIFHLPSIDFVLVTHAHFDHLDRRTLRKVAADQPIVVPHGVGNLVHDLGFNIVHELDHWQRVELGPLCVSLTPCHHWGARMLHDQHRGFGGFVIEAAGRSVFHCGDTAYFKGFEEIGKRFDIEIALLPIGAYDPPSGREVHMNPEQAVQAFKELGAKTLVPMHYGSFRLGYEPLDEPPTRLLACARQHEIEKKVLVMTEGTPVVL</sequence>
<dbReference type="SUPFAM" id="SSF56281">
    <property type="entry name" value="Metallo-hydrolase/oxidoreductase"/>
    <property type="match status" value="1"/>
</dbReference>
<dbReference type="PANTHER" id="PTHR15032">
    <property type="entry name" value="N-ACYL-PHOSPHATIDYLETHANOLAMINE-HYDROLYZING PHOSPHOLIPASE D"/>
    <property type="match status" value="1"/>
</dbReference>
<evidence type="ECO:0000256" key="1">
    <source>
        <dbReference type="SAM" id="MobiDB-lite"/>
    </source>
</evidence>
<accession>A0A6J4HZL8</accession>
<dbReference type="InterPro" id="IPR036866">
    <property type="entry name" value="RibonucZ/Hydroxyglut_hydro"/>
</dbReference>
<dbReference type="GO" id="GO:0005737">
    <property type="term" value="C:cytoplasm"/>
    <property type="evidence" value="ECO:0007669"/>
    <property type="project" value="TreeGrafter"/>
</dbReference>